<reference evidence="3" key="2">
    <citation type="submission" date="2015-01" db="EMBL/GenBank/DDBJ databases">
        <title>Evolutionary Origins and Diversification of the Mycorrhizal Mutualists.</title>
        <authorList>
            <consortium name="DOE Joint Genome Institute"/>
            <consortium name="Mycorrhizal Genomics Consortium"/>
            <person name="Kohler A."/>
            <person name="Kuo A."/>
            <person name="Nagy L.G."/>
            <person name="Floudas D."/>
            <person name="Copeland A."/>
            <person name="Barry K.W."/>
            <person name="Cichocki N."/>
            <person name="Veneault-Fourrey C."/>
            <person name="LaButti K."/>
            <person name="Lindquist E.A."/>
            <person name="Lipzen A."/>
            <person name="Lundell T."/>
            <person name="Morin E."/>
            <person name="Murat C."/>
            <person name="Riley R."/>
            <person name="Ohm R."/>
            <person name="Sun H."/>
            <person name="Tunlid A."/>
            <person name="Henrissat B."/>
            <person name="Grigoriev I.V."/>
            <person name="Hibbett D.S."/>
            <person name="Martin F."/>
        </authorList>
    </citation>
    <scope>NUCLEOTIDE SEQUENCE [LARGE SCALE GENOMIC DNA]</scope>
    <source>
        <strain evidence="3">Zn</strain>
    </source>
</reference>
<protein>
    <submittedName>
        <fullName evidence="2">Uncharacterized protein</fullName>
    </submittedName>
</protein>
<organism evidence="2 3">
    <name type="scientific">Oidiodendron maius (strain Zn)</name>
    <dbReference type="NCBI Taxonomy" id="913774"/>
    <lineage>
        <taxon>Eukaryota</taxon>
        <taxon>Fungi</taxon>
        <taxon>Dikarya</taxon>
        <taxon>Ascomycota</taxon>
        <taxon>Pezizomycotina</taxon>
        <taxon>Leotiomycetes</taxon>
        <taxon>Leotiomycetes incertae sedis</taxon>
        <taxon>Myxotrichaceae</taxon>
        <taxon>Oidiodendron</taxon>
    </lineage>
</organism>
<proteinExistence type="predicted"/>
<feature type="region of interest" description="Disordered" evidence="1">
    <location>
        <begin position="142"/>
        <end position="169"/>
    </location>
</feature>
<dbReference type="STRING" id="913774.A0A0C3DFY6"/>
<dbReference type="InParanoid" id="A0A0C3DFY6"/>
<feature type="compositionally biased region" description="Basic and acidic residues" evidence="1">
    <location>
        <begin position="143"/>
        <end position="159"/>
    </location>
</feature>
<sequence>MATQHATPNFNFTGPSSPPATPTTTTATMNSRRHGMNFSSVISAQLREEIMPNGNVPPFPRNPFQTLDSELSPRSSSPASSVRSSSSETDDPHPRSRSPSLGAQFASTPPNPKVRIRFVSEGNFILKEFDEQDYETFDSDAESIIRPHQYEDAESDRAHSARGNSPGRDIDTAIIHQIRDLHCDESITLEERELWLERRREERRRKRRSSGSVQKRSLAQSIGSDTDDEDLQPVQFDANEAGSSARRLRRKVVGERSSLIFDDPPPRIDELEEPESCEEVVDVVDDEQGLRQLPYYEQVMDVDSDEDG</sequence>
<dbReference type="HOGENOM" id="CLU_041686_0_0_1"/>
<evidence type="ECO:0000313" key="3">
    <source>
        <dbReference type="Proteomes" id="UP000054321"/>
    </source>
</evidence>
<evidence type="ECO:0000256" key="1">
    <source>
        <dbReference type="SAM" id="MobiDB-lite"/>
    </source>
</evidence>
<feature type="compositionally biased region" description="Low complexity" evidence="1">
    <location>
        <begin position="66"/>
        <end position="87"/>
    </location>
</feature>
<feature type="compositionally biased region" description="Polar residues" evidence="1">
    <location>
        <begin position="1"/>
        <end position="14"/>
    </location>
</feature>
<dbReference type="OrthoDB" id="4186058at2759"/>
<feature type="compositionally biased region" description="Acidic residues" evidence="1">
    <location>
        <begin position="270"/>
        <end position="279"/>
    </location>
</feature>
<feature type="compositionally biased region" description="Polar residues" evidence="1">
    <location>
        <begin position="210"/>
        <end position="224"/>
    </location>
</feature>
<gene>
    <name evidence="2" type="ORF">OIDMADRAFT_179764</name>
</gene>
<accession>A0A0C3DFY6</accession>
<feature type="region of interest" description="Disordered" evidence="1">
    <location>
        <begin position="206"/>
        <end position="279"/>
    </location>
</feature>
<dbReference type="EMBL" id="KN832876">
    <property type="protein sequence ID" value="KIN00893.1"/>
    <property type="molecule type" value="Genomic_DNA"/>
</dbReference>
<feature type="region of interest" description="Disordered" evidence="1">
    <location>
        <begin position="1"/>
        <end position="113"/>
    </location>
</feature>
<dbReference type="AlphaFoldDB" id="A0A0C3DFY6"/>
<keyword evidence="3" id="KW-1185">Reference proteome</keyword>
<name>A0A0C3DFY6_OIDMZ</name>
<dbReference type="Proteomes" id="UP000054321">
    <property type="component" value="Unassembled WGS sequence"/>
</dbReference>
<evidence type="ECO:0000313" key="2">
    <source>
        <dbReference type="EMBL" id="KIN00893.1"/>
    </source>
</evidence>
<reference evidence="2 3" key="1">
    <citation type="submission" date="2014-04" db="EMBL/GenBank/DDBJ databases">
        <authorList>
            <consortium name="DOE Joint Genome Institute"/>
            <person name="Kuo A."/>
            <person name="Martino E."/>
            <person name="Perotto S."/>
            <person name="Kohler A."/>
            <person name="Nagy L.G."/>
            <person name="Floudas D."/>
            <person name="Copeland A."/>
            <person name="Barry K.W."/>
            <person name="Cichocki N."/>
            <person name="Veneault-Fourrey C."/>
            <person name="LaButti K."/>
            <person name="Lindquist E.A."/>
            <person name="Lipzen A."/>
            <person name="Lundell T."/>
            <person name="Morin E."/>
            <person name="Murat C."/>
            <person name="Sun H."/>
            <person name="Tunlid A."/>
            <person name="Henrissat B."/>
            <person name="Grigoriev I.V."/>
            <person name="Hibbett D.S."/>
            <person name="Martin F."/>
            <person name="Nordberg H.P."/>
            <person name="Cantor M.N."/>
            <person name="Hua S.X."/>
        </authorList>
    </citation>
    <scope>NUCLEOTIDE SEQUENCE [LARGE SCALE GENOMIC DNA]</scope>
    <source>
        <strain evidence="2 3">Zn</strain>
    </source>
</reference>
<feature type="compositionally biased region" description="Polar residues" evidence="1">
    <location>
        <begin position="97"/>
        <end position="108"/>
    </location>
</feature>